<dbReference type="PANTHER" id="PTHR23028:SF53">
    <property type="entry name" value="ACYL_TRANSF_3 DOMAIN-CONTAINING PROTEIN"/>
    <property type="match status" value="1"/>
</dbReference>
<keyword evidence="1" id="KW-1133">Transmembrane helix</keyword>
<evidence type="ECO:0000256" key="1">
    <source>
        <dbReference type="SAM" id="Phobius"/>
    </source>
</evidence>
<dbReference type="InterPro" id="IPR050879">
    <property type="entry name" value="Acyltransferase_3"/>
</dbReference>
<feature type="transmembrane region" description="Helical" evidence="1">
    <location>
        <begin position="88"/>
        <end position="106"/>
    </location>
</feature>
<dbReference type="GO" id="GO:0016747">
    <property type="term" value="F:acyltransferase activity, transferring groups other than amino-acyl groups"/>
    <property type="evidence" value="ECO:0007669"/>
    <property type="project" value="InterPro"/>
</dbReference>
<dbReference type="AlphaFoldDB" id="A0AA48M5A8"/>
<feature type="transmembrane region" description="Helical" evidence="1">
    <location>
        <begin position="112"/>
        <end position="129"/>
    </location>
</feature>
<name>A0AA48M5A8_9ZZZZ</name>
<keyword evidence="1" id="KW-0472">Membrane</keyword>
<dbReference type="EMBL" id="OY288114">
    <property type="protein sequence ID" value="CAJ0887834.1"/>
    <property type="molecule type" value="Genomic_DNA"/>
</dbReference>
<dbReference type="PANTHER" id="PTHR23028">
    <property type="entry name" value="ACETYLTRANSFERASE"/>
    <property type="match status" value="1"/>
</dbReference>
<feature type="transmembrane region" description="Helical" evidence="1">
    <location>
        <begin position="239"/>
        <end position="259"/>
    </location>
</feature>
<organism evidence="3">
    <name type="scientific">freshwater sediment metagenome</name>
    <dbReference type="NCBI Taxonomy" id="556182"/>
    <lineage>
        <taxon>unclassified sequences</taxon>
        <taxon>metagenomes</taxon>
        <taxon>ecological metagenomes</taxon>
    </lineage>
</organism>
<proteinExistence type="predicted"/>
<evidence type="ECO:0000313" key="3">
    <source>
        <dbReference type="EMBL" id="CAJ0887834.1"/>
    </source>
</evidence>
<dbReference type="Pfam" id="PF01757">
    <property type="entry name" value="Acyl_transf_3"/>
    <property type="match status" value="1"/>
</dbReference>
<feature type="transmembrane region" description="Helical" evidence="1">
    <location>
        <begin position="177"/>
        <end position="199"/>
    </location>
</feature>
<reference evidence="3" key="1">
    <citation type="submission" date="2023-07" db="EMBL/GenBank/DDBJ databases">
        <authorList>
            <person name="Pelsma A.J. K."/>
        </authorList>
    </citation>
    <scope>NUCLEOTIDE SEQUENCE</scope>
</reference>
<evidence type="ECO:0000259" key="2">
    <source>
        <dbReference type="Pfam" id="PF01757"/>
    </source>
</evidence>
<feature type="domain" description="Acyltransferase 3" evidence="2">
    <location>
        <begin position="8"/>
        <end position="351"/>
    </location>
</feature>
<dbReference type="InterPro" id="IPR002656">
    <property type="entry name" value="Acyl_transf_3_dom"/>
</dbReference>
<feature type="transmembrane region" description="Helical" evidence="1">
    <location>
        <begin position="46"/>
        <end position="67"/>
    </location>
</feature>
<gene>
    <name evidence="3" type="ORF">AMST5_03826</name>
</gene>
<dbReference type="GO" id="GO:0000271">
    <property type="term" value="P:polysaccharide biosynthetic process"/>
    <property type="evidence" value="ECO:0007669"/>
    <property type="project" value="TreeGrafter"/>
</dbReference>
<dbReference type="GO" id="GO:0016020">
    <property type="term" value="C:membrane"/>
    <property type="evidence" value="ECO:0007669"/>
    <property type="project" value="TreeGrafter"/>
</dbReference>
<protein>
    <recommendedName>
        <fullName evidence="2">Acyltransferase 3 domain-containing protein</fullName>
    </recommendedName>
</protein>
<keyword evidence="1" id="KW-0812">Transmembrane</keyword>
<feature type="transmembrane region" description="Helical" evidence="1">
    <location>
        <begin position="336"/>
        <end position="357"/>
    </location>
</feature>
<feature type="transmembrane region" description="Helical" evidence="1">
    <location>
        <begin position="306"/>
        <end position="324"/>
    </location>
</feature>
<sequence>MSDKSVHVDALRGCAIFAVLQYHYGDCFGVYSAWGAPALVQSVLSLGWAGVDLFFVLSAFLLTRNLLARRGETGATIYFYRRRMWRILPLYLLLLAAAAALIPVLGTGEGQAGAWLFGGLAPAWTYATFTQNIWFGLQRDWSGHFLAPTWSLAVEEHFYLLLPLIVLRLDDNRLVKLALALIVAGPLLRFGILHLFGIAGMAETVWSIARVDSFGWGMFVALTLSRGPAADQLFARTRIMAAFVTAILSVAAAAAGNAFGLSALNYSLTAIVAAMLTRGVAAPPGAAPPRAGVFLAGAAWMGQRCYSLYLLHMPVAGLTALAFGNATPSATDLRSLLAILMALGVTLLLSNLTYHFIERPFLAYGAPRTANAVTARA</sequence>
<accession>A0AA48M5A8</accession>